<keyword evidence="4 5" id="KW-0413">Isomerase</keyword>
<proteinExistence type="inferred from homology"/>
<dbReference type="GO" id="GO:0016853">
    <property type="term" value="F:isomerase activity"/>
    <property type="evidence" value="ECO:0007669"/>
    <property type="project" value="UniProtKB-KW"/>
</dbReference>
<dbReference type="InterPro" id="IPR036944">
    <property type="entry name" value="PPIase_FKBP_N_sf"/>
</dbReference>
<evidence type="ECO:0000313" key="8">
    <source>
        <dbReference type="EMBL" id="GGB00229.1"/>
    </source>
</evidence>
<reference evidence="9" key="1">
    <citation type="journal article" date="2019" name="Int. J. Syst. Evol. Microbiol.">
        <title>The Global Catalogue of Microorganisms (GCM) 10K type strain sequencing project: providing services to taxonomists for standard genome sequencing and annotation.</title>
        <authorList>
            <consortium name="The Broad Institute Genomics Platform"/>
            <consortium name="The Broad Institute Genome Sequencing Center for Infectious Disease"/>
            <person name="Wu L."/>
            <person name="Ma J."/>
        </authorList>
    </citation>
    <scope>NUCLEOTIDE SEQUENCE [LARGE SCALE GENOMIC DNA]</scope>
    <source>
        <strain evidence="9">CGMCC 1.10131</strain>
    </source>
</reference>
<evidence type="ECO:0000313" key="9">
    <source>
        <dbReference type="Proteomes" id="UP000651977"/>
    </source>
</evidence>
<dbReference type="Proteomes" id="UP000651977">
    <property type="component" value="Unassembled WGS sequence"/>
</dbReference>
<dbReference type="Gene3D" id="3.10.50.40">
    <property type="match status" value="1"/>
</dbReference>
<dbReference type="PANTHER" id="PTHR43811:SF23">
    <property type="entry name" value="FKBP-TYPE 22 KDA PEPTIDYL-PROLYL CIS-TRANS ISOMERASE"/>
    <property type="match status" value="1"/>
</dbReference>
<feature type="domain" description="PPIase FKBP-type" evidence="7">
    <location>
        <begin position="119"/>
        <end position="205"/>
    </location>
</feature>
<sequence>MSDKYQGAAAQASYGYGLQIGEQIERAAFDGLEVNAMLDGIRDVMQGEQPQLDEAVIGAAFQEITKQIEAKKAEQHKEAMAEGENFLAENAKRPEINKTETGLQYEVLVEGDGESPSATSKVQVHYEGTLISGEVFDSSVQRGQPAEFPVNGVIKGWTEALQRMKVGDKWKLYVPHELAYGSQGAGAAIPPFAALVFEVELLAVLA</sequence>
<evidence type="ECO:0000256" key="1">
    <source>
        <dbReference type="ARBA" id="ARBA00000971"/>
    </source>
</evidence>
<dbReference type="RefSeq" id="WP_055732450.1">
    <property type="nucleotide sequence ID" value="NZ_BMDY01000005.1"/>
</dbReference>
<dbReference type="Pfam" id="PF01346">
    <property type="entry name" value="FKBP_N"/>
    <property type="match status" value="1"/>
</dbReference>
<evidence type="ECO:0000256" key="6">
    <source>
        <dbReference type="RuleBase" id="RU003915"/>
    </source>
</evidence>
<keyword evidence="3 5" id="KW-0697">Rotamase</keyword>
<name>A0ABQ1HZM7_9ALTE</name>
<comment type="caution">
    <text evidence="8">The sequence shown here is derived from an EMBL/GenBank/DDBJ whole genome shotgun (WGS) entry which is preliminary data.</text>
</comment>
<gene>
    <name evidence="8" type="ORF">GCM10007414_11740</name>
</gene>
<keyword evidence="9" id="KW-1185">Reference proteome</keyword>
<dbReference type="Gene3D" id="1.10.287.460">
    <property type="entry name" value="Peptidyl-prolyl cis-trans isomerase, FKBP-type, N-terminal domain"/>
    <property type="match status" value="1"/>
</dbReference>
<dbReference type="SUPFAM" id="SSF54534">
    <property type="entry name" value="FKBP-like"/>
    <property type="match status" value="1"/>
</dbReference>
<comment type="catalytic activity">
    <reaction evidence="1 5 6">
        <text>[protein]-peptidylproline (omega=180) = [protein]-peptidylproline (omega=0)</text>
        <dbReference type="Rhea" id="RHEA:16237"/>
        <dbReference type="Rhea" id="RHEA-COMP:10747"/>
        <dbReference type="Rhea" id="RHEA-COMP:10748"/>
        <dbReference type="ChEBI" id="CHEBI:83833"/>
        <dbReference type="ChEBI" id="CHEBI:83834"/>
        <dbReference type="EC" id="5.2.1.8"/>
    </reaction>
</comment>
<dbReference type="PANTHER" id="PTHR43811">
    <property type="entry name" value="FKBP-TYPE PEPTIDYL-PROLYL CIS-TRANS ISOMERASE FKPA"/>
    <property type="match status" value="1"/>
</dbReference>
<dbReference type="NCBIfam" id="NF008602">
    <property type="entry name" value="PRK11570.1"/>
    <property type="match status" value="1"/>
</dbReference>
<dbReference type="InterPro" id="IPR001179">
    <property type="entry name" value="PPIase_FKBP_dom"/>
</dbReference>
<evidence type="ECO:0000256" key="5">
    <source>
        <dbReference type="PROSITE-ProRule" id="PRU00277"/>
    </source>
</evidence>
<organism evidence="8 9">
    <name type="scientific">Agarivorans gilvus</name>
    <dbReference type="NCBI Taxonomy" id="680279"/>
    <lineage>
        <taxon>Bacteria</taxon>
        <taxon>Pseudomonadati</taxon>
        <taxon>Pseudomonadota</taxon>
        <taxon>Gammaproteobacteria</taxon>
        <taxon>Alteromonadales</taxon>
        <taxon>Alteromonadaceae</taxon>
        <taxon>Agarivorans</taxon>
    </lineage>
</organism>
<dbReference type="EC" id="5.2.1.8" evidence="6"/>
<dbReference type="EMBL" id="BMDY01000005">
    <property type="protein sequence ID" value="GGB00229.1"/>
    <property type="molecule type" value="Genomic_DNA"/>
</dbReference>
<dbReference type="InterPro" id="IPR000774">
    <property type="entry name" value="PPIase_FKBP_N"/>
</dbReference>
<evidence type="ECO:0000256" key="2">
    <source>
        <dbReference type="ARBA" id="ARBA00006577"/>
    </source>
</evidence>
<dbReference type="InterPro" id="IPR046357">
    <property type="entry name" value="PPIase_dom_sf"/>
</dbReference>
<comment type="similarity">
    <text evidence="2 6">Belongs to the FKBP-type PPIase family.</text>
</comment>
<dbReference type="Pfam" id="PF00254">
    <property type="entry name" value="FKBP_C"/>
    <property type="match status" value="1"/>
</dbReference>
<evidence type="ECO:0000256" key="4">
    <source>
        <dbReference type="ARBA" id="ARBA00023235"/>
    </source>
</evidence>
<evidence type="ECO:0000256" key="3">
    <source>
        <dbReference type="ARBA" id="ARBA00023110"/>
    </source>
</evidence>
<protein>
    <recommendedName>
        <fullName evidence="6">Peptidyl-prolyl cis-trans isomerase</fullName>
        <ecNumber evidence="6">5.2.1.8</ecNumber>
    </recommendedName>
</protein>
<dbReference type="PROSITE" id="PS50059">
    <property type="entry name" value="FKBP_PPIASE"/>
    <property type="match status" value="1"/>
</dbReference>
<accession>A0ABQ1HZM7</accession>
<evidence type="ECO:0000259" key="7">
    <source>
        <dbReference type="PROSITE" id="PS50059"/>
    </source>
</evidence>